<evidence type="ECO:0000313" key="2">
    <source>
        <dbReference type="EMBL" id="SIO12430.1"/>
    </source>
</evidence>
<keyword evidence="1" id="KW-0472">Membrane</keyword>
<evidence type="ECO:0000313" key="3">
    <source>
        <dbReference type="Proteomes" id="UP000185151"/>
    </source>
</evidence>
<organism evidence="2 3">
    <name type="scientific">Paraburkholderia phenazinium</name>
    <dbReference type="NCBI Taxonomy" id="60549"/>
    <lineage>
        <taxon>Bacteria</taxon>
        <taxon>Pseudomonadati</taxon>
        <taxon>Pseudomonadota</taxon>
        <taxon>Betaproteobacteria</taxon>
        <taxon>Burkholderiales</taxon>
        <taxon>Burkholderiaceae</taxon>
        <taxon>Paraburkholderia</taxon>
    </lineage>
</organism>
<reference evidence="2 3" key="1">
    <citation type="submission" date="2016-11" db="EMBL/GenBank/DDBJ databases">
        <authorList>
            <person name="Jaros S."/>
            <person name="Januszkiewicz K."/>
            <person name="Wedrychowicz H."/>
        </authorList>
    </citation>
    <scope>NUCLEOTIDE SEQUENCE [LARGE SCALE GENOMIC DNA]</scope>
    <source>
        <strain evidence="2 3">GAS95</strain>
    </source>
</reference>
<keyword evidence="1" id="KW-0812">Transmembrane</keyword>
<dbReference type="EMBL" id="FSRU01000001">
    <property type="protein sequence ID" value="SIO12430.1"/>
    <property type="molecule type" value="Genomic_DNA"/>
</dbReference>
<name>A0A1N6GY17_9BURK</name>
<dbReference type="AlphaFoldDB" id="A0A1N6GY17"/>
<dbReference type="RefSeq" id="WP_074294532.1">
    <property type="nucleotide sequence ID" value="NZ_FSRU01000001.1"/>
</dbReference>
<feature type="transmembrane region" description="Helical" evidence="1">
    <location>
        <begin position="30"/>
        <end position="48"/>
    </location>
</feature>
<accession>A0A1N6GY17</accession>
<protein>
    <submittedName>
        <fullName evidence="2">Uncharacterized protein</fullName>
    </submittedName>
</protein>
<keyword evidence="1" id="KW-1133">Transmembrane helix</keyword>
<sequence length="122" mass="12802">MVDLRSTRAAGSLTQRVYALQPVRPRAVRVALWVVVCACSVAVGAAAMSGYATRRAALPAACASTPVSPDGVQAELERTRLALAQESTARAAVQKAADASAAEAARLNTELLFLRGQSQKHR</sequence>
<proteinExistence type="predicted"/>
<gene>
    <name evidence="2" type="ORF">SAMN05444165_1044</name>
</gene>
<evidence type="ECO:0000256" key="1">
    <source>
        <dbReference type="SAM" id="Phobius"/>
    </source>
</evidence>
<dbReference type="Proteomes" id="UP000185151">
    <property type="component" value="Unassembled WGS sequence"/>
</dbReference>
<keyword evidence="3" id="KW-1185">Reference proteome</keyword>